<keyword evidence="4" id="KW-1185">Reference proteome</keyword>
<feature type="region of interest" description="Disordered" evidence="1">
    <location>
        <begin position="1250"/>
        <end position="1322"/>
    </location>
</feature>
<dbReference type="GeneID" id="87944506"/>
<evidence type="ECO:0000259" key="2">
    <source>
        <dbReference type="Pfam" id="PF22893"/>
    </source>
</evidence>
<feature type="compositionally biased region" description="Basic and acidic residues" evidence="1">
    <location>
        <begin position="957"/>
        <end position="966"/>
    </location>
</feature>
<feature type="compositionally biased region" description="Low complexity" evidence="1">
    <location>
        <begin position="334"/>
        <end position="361"/>
    </location>
</feature>
<sequence length="1322" mass="149320">MSTLYVPPTVEEDAREDKARPGDEVLDETEKHDKKTTGQKKSEKNPVPKPTKKERFPLSTGERPEKSLEDAHRHNDAEAFGHSITLKDVVGRKFKFPYEMVKLWSGMEELINQAFIHVDIIGPHVQEGHYDLISPQGVIILPTTWEHFVRPGWIVEMRMWPMDKVQPGPRPPLGRFPHPIFPPPPNWDRPLGMSAHHPNPPPPPPVWNVPSSQTTKPINVGPTKRRHHDKAKSSMLAWMTGGKDRKKKGSSREEAGYPRTSISSIEALPFEPRPVEGTEHRHVAPPNQAMVTRRGPRRRILANEMMPNQSVSRNAADHSLNLRSKKNHAKSEPSDLSSTTSSLTSSSNSSSASSGESLSSITSTREEIMQLISEKGLIVTCTVSSRPLRRPTTIVNAAKTVCTPPDVLEMSAARIYRDGFEKIAFTTLELVKQRAEIAPPSNDKRQAGASAMTWKHVTRPVMNLQDFEDISRFDFGADDSMRSAVDQLFVSIRKKKLDDDWHIKPGTVLRCDTKPDETSPASVTFISLPYMYADSFKNTLDKYKGSENCFPRRMHDALSRLGSAEQDRRQQFHQNEGRSKNQVLWIGQIWMIVGGSSLITYGTVSREVLEGDSISIRGQQPNNEKEDRVIQIMDENRRLFYLPAEKCKSFYELETSTRDRISRPEQGIDHYDLSFYLPNEEVLTASRWSSLLKLDDVPLLRVSIEPFSDSESDATASMASKKTGKSSKSSSTKGVKTTSDISLDLDTDTKRREHNTDDATSKSSRVFDFNLSQSMNKFVDFAFVEEVASSLLEDVPQLDVKVPPFFDWKPKDGMAPTKSSTDRFREILNEVETDLLQIYKYQHSKANIVIQQVYDAFGSNIYEEAAQQSFEDFKLRRASHAVDGVRDPKGPETSRTKRSTLMEDFFKVSVPALQAFVVHDFNSSLILKYFGGLTKVMTDPTSSESLSRFNEEMEPDDDHHSNEESKQRWVISRDLIKQADLRFVLSSSTGQVQCPDCERSTIYSSPDNGVSHLRKMHLVGAKTDRVLRDYLLPLPAAVAERLEEELCELLVFGRNTLASTLRKLVAIQSGVVHDGRFRGSERGIPYYLVEAFKLIVLFVCALAEALHELRWFYHDFDCSKTTQNMVSQKVLRQRRAIDRLGELMSDLIRKAERTLVSPTNPAKTNNAEHFMTSVGIQYLSLQIMFNMFRRPIFNRKKASELYAAYANNLVSTTSAGYFSVGRRCAGPLTVAVATFCFFIAGRGTIRKMLSRPTHPAITQNGDDEDSDTSGESNEGHRSRWPRWLRGRLKGRRGRDSSSSDTSSSSSDEIQPQIHRRGRNGHG</sequence>
<feature type="region of interest" description="Disordered" evidence="1">
    <location>
        <begin position="323"/>
        <end position="361"/>
    </location>
</feature>
<dbReference type="EMBL" id="CP137309">
    <property type="protein sequence ID" value="WQF82989.1"/>
    <property type="molecule type" value="Genomic_DNA"/>
</dbReference>
<evidence type="ECO:0000313" key="3">
    <source>
        <dbReference type="EMBL" id="WQF82989.1"/>
    </source>
</evidence>
<feature type="region of interest" description="Disordered" evidence="1">
    <location>
        <begin position="1"/>
        <end position="71"/>
    </location>
</feature>
<evidence type="ECO:0000313" key="4">
    <source>
        <dbReference type="Proteomes" id="UP001322277"/>
    </source>
</evidence>
<reference evidence="4" key="1">
    <citation type="journal article" date="2023" name="bioRxiv">
        <title>Complete genome of the Medicago anthracnose fungus, Colletotrichum destructivum, reveals a mini-chromosome-like region within a core chromosome.</title>
        <authorList>
            <person name="Lapalu N."/>
            <person name="Simon A."/>
            <person name="Lu A."/>
            <person name="Plaumann P.-L."/>
            <person name="Amselem J."/>
            <person name="Pigne S."/>
            <person name="Auger A."/>
            <person name="Koch C."/>
            <person name="Dallery J.-F."/>
            <person name="O'Connell R.J."/>
        </authorList>
    </citation>
    <scope>NUCLEOTIDE SEQUENCE [LARGE SCALE GENOMIC DNA]</scope>
    <source>
        <strain evidence="4">CBS 520.97</strain>
    </source>
</reference>
<dbReference type="KEGG" id="cdet:87944506"/>
<organism evidence="3 4">
    <name type="scientific">Colletotrichum destructivum</name>
    <dbReference type="NCBI Taxonomy" id="34406"/>
    <lineage>
        <taxon>Eukaryota</taxon>
        <taxon>Fungi</taxon>
        <taxon>Dikarya</taxon>
        <taxon>Ascomycota</taxon>
        <taxon>Pezizomycotina</taxon>
        <taxon>Sordariomycetes</taxon>
        <taxon>Hypocreomycetidae</taxon>
        <taxon>Glomerellales</taxon>
        <taxon>Glomerellaceae</taxon>
        <taxon>Colletotrichum</taxon>
        <taxon>Colletotrichum destructivum species complex</taxon>
    </lineage>
</organism>
<feature type="region of interest" description="Disordered" evidence="1">
    <location>
        <begin position="185"/>
        <end position="268"/>
    </location>
</feature>
<feature type="region of interest" description="Disordered" evidence="1">
    <location>
        <begin position="711"/>
        <end position="738"/>
    </location>
</feature>
<dbReference type="Proteomes" id="UP001322277">
    <property type="component" value="Chromosome 5"/>
</dbReference>
<protein>
    <recommendedName>
        <fullName evidence="2">Ubiquitin-like domain-containing protein</fullName>
    </recommendedName>
</protein>
<feature type="compositionally biased region" description="Low complexity" evidence="1">
    <location>
        <begin position="726"/>
        <end position="738"/>
    </location>
</feature>
<feature type="region of interest" description="Disordered" evidence="1">
    <location>
        <begin position="276"/>
        <end position="295"/>
    </location>
</feature>
<name>A0AAX4IJF0_9PEZI</name>
<proteinExistence type="predicted"/>
<feature type="region of interest" description="Disordered" evidence="1">
    <location>
        <begin position="941"/>
        <end position="966"/>
    </location>
</feature>
<feature type="compositionally biased region" description="Basic residues" evidence="1">
    <location>
        <begin position="1278"/>
        <end position="1292"/>
    </location>
</feature>
<feature type="compositionally biased region" description="Basic and acidic residues" evidence="1">
    <location>
        <begin position="15"/>
        <end position="71"/>
    </location>
</feature>
<feature type="compositionally biased region" description="Low complexity" evidence="1">
    <location>
        <begin position="1296"/>
        <end position="1307"/>
    </location>
</feature>
<evidence type="ECO:0000256" key="1">
    <source>
        <dbReference type="SAM" id="MobiDB-lite"/>
    </source>
</evidence>
<feature type="domain" description="Ubiquitin-like" evidence="2">
    <location>
        <begin position="83"/>
        <end position="162"/>
    </location>
</feature>
<feature type="compositionally biased region" description="Pro residues" evidence="1">
    <location>
        <begin position="198"/>
        <end position="207"/>
    </location>
</feature>
<dbReference type="RefSeq" id="XP_062780213.1">
    <property type="nucleotide sequence ID" value="XM_062924162.1"/>
</dbReference>
<gene>
    <name evidence="3" type="ORF">CDEST_08003</name>
</gene>
<dbReference type="Pfam" id="PF22893">
    <property type="entry name" value="ULD_2"/>
    <property type="match status" value="1"/>
</dbReference>
<accession>A0AAX4IJF0</accession>
<feature type="compositionally biased region" description="Basic residues" evidence="1">
    <location>
        <begin position="1313"/>
        <end position="1322"/>
    </location>
</feature>
<dbReference type="InterPro" id="IPR054464">
    <property type="entry name" value="ULD_fung"/>
</dbReference>